<evidence type="ECO:0000313" key="3">
    <source>
        <dbReference type="Proteomes" id="UP001234581"/>
    </source>
</evidence>
<feature type="compositionally biased region" description="Low complexity" evidence="1">
    <location>
        <begin position="34"/>
        <end position="48"/>
    </location>
</feature>
<evidence type="ECO:0000313" key="2">
    <source>
        <dbReference type="EMBL" id="KAJ8651455.1"/>
    </source>
</evidence>
<evidence type="ECO:0000256" key="1">
    <source>
        <dbReference type="SAM" id="MobiDB-lite"/>
    </source>
</evidence>
<accession>A0AAD7XR88</accession>
<gene>
    <name evidence="2" type="ORF">O0I10_012987</name>
</gene>
<comment type="caution">
    <text evidence="2">The sequence shown here is derived from an EMBL/GenBank/DDBJ whole genome shotgun (WGS) entry which is preliminary data.</text>
</comment>
<dbReference type="AlphaFoldDB" id="A0AAD7XR88"/>
<proteinExistence type="predicted"/>
<keyword evidence="3" id="KW-1185">Reference proteome</keyword>
<dbReference type="RefSeq" id="XP_058336370.1">
    <property type="nucleotide sequence ID" value="XM_058492862.1"/>
</dbReference>
<feature type="compositionally biased region" description="Basic and acidic residues" evidence="1">
    <location>
        <begin position="1"/>
        <end position="10"/>
    </location>
</feature>
<name>A0AAD7XR88_9FUNG</name>
<organism evidence="2 3">
    <name type="scientific">Lichtheimia ornata</name>
    <dbReference type="NCBI Taxonomy" id="688661"/>
    <lineage>
        <taxon>Eukaryota</taxon>
        <taxon>Fungi</taxon>
        <taxon>Fungi incertae sedis</taxon>
        <taxon>Mucoromycota</taxon>
        <taxon>Mucoromycotina</taxon>
        <taxon>Mucoromycetes</taxon>
        <taxon>Mucorales</taxon>
        <taxon>Lichtheimiaceae</taxon>
        <taxon>Lichtheimia</taxon>
    </lineage>
</organism>
<protein>
    <submittedName>
        <fullName evidence="2">Uncharacterized protein</fullName>
    </submittedName>
</protein>
<dbReference type="EMBL" id="JARTCD010000195">
    <property type="protein sequence ID" value="KAJ8651455.1"/>
    <property type="molecule type" value="Genomic_DNA"/>
</dbReference>
<dbReference type="GeneID" id="83220312"/>
<sequence>MTRAAERRDLQASTHLHVLEDDQHSGEGVLSQPLAEQSLLASYASSSSTCNHAKPIDTATPPNPSSTSPPLPSPSL</sequence>
<dbReference type="Proteomes" id="UP001234581">
    <property type="component" value="Unassembled WGS sequence"/>
</dbReference>
<reference evidence="2 3" key="1">
    <citation type="submission" date="2023-03" db="EMBL/GenBank/DDBJ databases">
        <title>Genome sequence of Lichtheimia ornata CBS 291.66.</title>
        <authorList>
            <person name="Mohabir J.T."/>
            <person name="Shea T.P."/>
            <person name="Kurbessoian T."/>
            <person name="Berby B."/>
            <person name="Fontaine J."/>
            <person name="Livny J."/>
            <person name="Gnirke A."/>
            <person name="Stajich J.E."/>
            <person name="Cuomo C.A."/>
        </authorList>
    </citation>
    <scope>NUCLEOTIDE SEQUENCE [LARGE SCALE GENOMIC DNA]</scope>
    <source>
        <strain evidence="2">CBS 291.66</strain>
    </source>
</reference>
<feature type="compositionally biased region" description="Pro residues" evidence="1">
    <location>
        <begin position="61"/>
        <end position="76"/>
    </location>
</feature>
<feature type="region of interest" description="Disordered" evidence="1">
    <location>
        <begin position="1"/>
        <end position="76"/>
    </location>
</feature>